<dbReference type="Gene3D" id="1.10.287.130">
    <property type="match status" value="1"/>
</dbReference>
<dbReference type="InterPro" id="IPR036097">
    <property type="entry name" value="HisK_dim/P_sf"/>
</dbReference>
<evidence type="ECO:0000256" key="3">
    <source>
        <dbReference type="ARBA" id="ARBA00022553"/>
    </source>
</evidence>
<organism evidence="11 12">
    <name type="scientific">Variovorax dokdonensis</name>
    <dbReference type="NCBI Taxonomy" id="344883"/>
    <lineage>
        <taxon>Bacteria</taxon>
        <taxon>Pseudomonadati</taxon>
        <taxon>Pseudomonadota</taxon>
        <taxon>Betaproteobacteria</taxon>
        <taxon>Burkholderiales</taxon>
        <taxon>Comamonadaceae</taxon>
        <taxon>Variovorax</taxon>
    </lineage>
</organism>
<dbReference type="InterPro" id="IPR017181">
    <property type="entry name" value="Sig_transdc_His_kin_CHASE2"/>
</dbReference>
<dbReference type="PANTHER" id="PTHR42878:SF7">
    <property type="entry name" value="SENSOR HISTIDINE KINASE GLRK"/>
    <property type="match status" value="1"/>
</dbReference>
<accession>A0ABT7NA49</accession>
<dbReference type="PANTHER" id="PTHR42878">
    <property type="entry name" value="TWO-COMPONENT HISTIDINE KINASE"/>
    <property type="match status" value="1"/>
</dbReference>
<keyword evidence="9" id="KW-0472">Membrane</keyword>
<dbReference type="SMART" id="SM00387">
    <property type="entry name" value="HATPase_c"/>
    <property type="match status" value="1"/>
</dbReference>
<keyword evidence="5" id="KW-0547">Nucleotide-binding</keyword>
<dbReference type="EC" id="2.7.13.3" evidence="2"/>
<sequence length="781" mass="84952">MASLKRRLGWLLLAMALLGLVAALTAWASMPRFDRLVQESALDVVRPKASEDIVIVTIDQRSLEAIGPWPWRRAIHAEAIRRIAKSNPRCTGLDVLLDGADAKHPWDDLLLADRIRHAGCVVLPMALHLAKGQAQTELLPPSLIASAATGLGHAHLALDRDGVVQGVYQREGFPDRQWPSFSLALAQAGQGLGVSPQPSLALSNRAPLVDSWTRKDYGAVVLPSASSAYRSVSYIDVLRGNVPEEVFRDRYVLIGATDSSLSDLYASPAPMQYGLVPGVEIFAAELQGELAGQRIRQASLGQNLLFNLIPIAIVLLGLLWLRPVGVFALLTGVVVTWAGIQAAQPWIGLRFSSAAGLIGLVLVLPLWSLMRLSAAHRFLRRGTQELNTVLVGLNMPNDDHADGDFLDREIDASALAVQRVRDLHRFVRDGVDQLPDATLVLNRRGKVFMANRAAAHHWRKEAWSLEGEDASALLSDIRSRNNGSPMLPPGALCADVPASITGEGEDSEGRIVLLRCVPTFNADNVHAGWMIALVDITRMRRAQSQRDEALRFISHDIREPSASILTVIELARARPAMLPRDLLLQRIERHAQTGLELADGFVNLARAEGQAFQAELLDLRELLTQSIDNAWADSRARDVRVLLSDAPDDATCVGDRGLLSRALTNVLSNALKYSPAGTEVDCSIDDRRTHWALTVRDQGPGIPLEQQSQLFQPFHRLHRESHPGVHGVGLGLLLVRTVAQRHGGTVEIESAAGAGCSVILMVPKPTSSPIKKLGTNQTDSA</sequence>
<dbReference type="SMART" id="SM01080">
    <property type="entry name" value="CHASE2"/>
    <property type="match status" value="1"/>
</dbReference>
<gene>
    <name evidence="11" type="ORF">QTH91_09935</name>
</gene>
<reference evidence="11" key="1">
    <citation type="submission" date="2023-06" db="EMBL/GenBank/DDBJ databases">
        <authorList>
            <person name="Jiang Y."/>
            <person name="Liu Q."/>
        </authorList>
    </citation>
    <scope>NUCLEOTIDE SEQUENCE</scope>
    <source>
        <strain evidence="11">CGMCC 1.12089</strain>
    </source>
</reference>
<keyword evidence="9" id="KW-0812">Transmembrane</keyword>
<dbReference type="SUPFAM" id="SSF55874">
    <property type="entry name" value="ATPase domain of HSP90 chaperone/DNA topoisomerase II/histidine kinase"/>
    <property type="match status" value="1"/>
</dbReference>
<dbReference type="CDD" id="cd00082">
    <property type="entry name" value="HisKA"/>
    <property type="match status" value="1"/>
</dbReference>
<dbReference type="CDD" id="cd00075">
    <property type="entry name" value="HATPase"/>
    <property type="match status" value="1"/>
</dbReference>
<keyword evidence="4" id="KW-0808">Transferase</keyword>
<protein>
    <recommendedName>
        <fullName evidence="2">histidine kinase</fullName>
        <ecNumber evidence="2">2.7.13.3</ecNumber>
    </recommendedName>
</protein>
<dbReference type="SUPFAM" id="SSF55785">
    <property type="entry name" value="PYP-like sensor domain (PAS domain)"/>
    <property type="match status" value="1"/>
</dbReference>
<dbReference type="PRINTS" id="PR00344">
    <property type="entry name" value="BCTRLSENSOR"/>
</dbReference>
<evidence type="ECO:0000256" key="6">
    <source>
        <dbReference type="ARBA" id="ARBA00022777"/>
    </source>
</evidence>
<evidence type="ECO:0000259" key="10">
    <source>
        <dbReference type="PROSITE" id="PS50109"/>
    </source>
</evidence>
<dbReference type="InterPro" id="IPR003661">
    <property type="entry name" value="HisK_dim/P_dom"/>
</dbReference>
<dbReference type="InterPro" id="IPR003594">
    <property type="entry name" value="HATPase_dom"/>
</dbReference>
<proteinExistence type="predicted"/>
<dbReference type="PIRSF" id="PIRSF037347">
    <property type="entry name" value="STHK_CHASE2_PAS_prd"/>
    <property type="match status" value="1"/>
</dbReference>
<evidence type="ECO:0000256" key="2">
    <source>
        <dbReference type="ARBA" id="ARBA00012438"/>
    </source>
</evidence>
<keyword evidence="3" id="KW-0597">Phosphoprotein</keyword>
<dbReference type="EMBL" id="JASZYV010000002">
    <property type="protein sequence ID" value="MDM0044802.1"/>
    <property type="molecule type" value="Genomic_DNA"/>
</dbReference>
<dbReference type="InterPro" id="IPR007890">
    <property type="entry name" value="CHASE2"/>
</dbReference>
<dbReference type="InterPro" id="IPR035965">
    <property type="entry name" value="PAS-like_dom_sf"/>
</dbReference>
<evidence type="ECO:0000313" key="12">
    <source>
        <dbReference type="Proteomes" id="UP001174908"/>
    </source>
</evidence>
<dbReference type="Gene3D" id="3.30.565.10">
    <property type="entry name" value="Histidine kinase-like ATPase, C-terminal domain"/>
    <property type="match status" value="1"/>
</dbReference>
<comment type="caution">
    <text evidence="11">The sequence shown here is derived from an EMBL/GenBank/DDBJ whole genome shotgun (WGS) entry which is preliminary data.</text>
</comment>
<evidence type="ECO:0000256" key="7">
    <source>
        <dbReference type="ARBA" id="ARBA00022840"/>
    </source>
</evidence>
<dbReference type="SUPFAM" id="SSF47384">
    <property type="entry name" value="Homodimeric domain of signal transducing histidine kinase"/>
    <property type="match status" value="1"/>
</dbReference>
<evidence type="ECO:0000256" key="8">
    <source>
        <dbReference type="ARBA" id="ARBA00023012"/>
    </source>
</evidence>
<dbReference type="InterPro" id="IPR005467">
    <property type="entry name" value="His_kinase_dom"/>
</dbReference>
<feature type="domain" description="Histidine kinase" evidence="10">
    <location>
        <begin position="552"/>
        <end position="766"/>
    </location>
</feature>
<dbReference type="InterPro" id="IPR004358">
    <property type="entry name" value="Sig_transdc_His_kin-like_C"/>
</dbReference>
<dbReference type="RefSeq" id="WP_286659915.1">
    <property type="nucleotide sequence ID" value="NZ_JASZYV010000002.1"/>
</dbReference>
<comment type="catalytic activity">
    <reaction evidence="1">
        <text>ATP + protein L-histidine = ADP + protein N-phospho-L-histidine.</text>
        <dbReference type="EC" id="2.7.13.3"/>
    </reaction>
</comment>
<dbReference type="Pfam" id="PF05226">
    <property type="entry name" value="CHASE2"/>
    <property type="match status" value="1"/>
</dbReference>
<keyword evidence="12" id="KW-1185">Reference proteome</keyword>
<evidence type="ECO:0000256" key="9">
    <source>
        <dbReference type="SAM" id="Phobius"/>
    </source>
</evidence>
<dbReference type="Gene3D" id="3.30.450.20">
    <property type="entry name" value="PAS domain"/>
    <property type="match status" value="1"/>
</dbReference>
<dbReference type="Pfam" id="PF02518">
    <property type="entry name" value="HATPase_c"/>
    <property type="match status" value="1"/>
</dbReference>
<dbReference type="InterPro" id="IPR013656">
    <property type="entry name" value="PAS_4"/>
</dbReference>
<keyword evidence="9" id="KW-1133">Transmembrane helix</keyword>
<dbReference type="InterPro" id="IPR050351">
    <property type="entry name" value="BphY/WalK/GraS-like"/>
</dbReference>
<evidence type="ECO:0000313" key="11">
    <source>
        <dbReference type="EMBL" id="MDM0044802.1"/>
    </source>
</evidence>
<feature type="transmembrane region" description="Helical" evidence="9">
    <location>
        <begin position="326"/>
        <end position="347"/>
    </location>
</feature>
<feature type="transmembrane region" description="Helical" evidence="9">
    <location>
        <begin position="353"/>
        <end position="372"/>
    </location>
</feature>
<name>A0ABT7NA49_9BURK</name>
<dbReference type="PROSITE" id="PS50109">
    <property type="entry name" value="HIS_KIN"/>
    <property type="match status" value="1"/>
</dbReference>
<evidence type="ECO:0000256" key="4">
    <source>
        <dbReference type="ARBA" id="ARBA00022679"/>
    </source>
</evidence>
<dbReference type="Pfam" id="PF08448">
    <property type="entry name" value="PAS_4"/>
    <property type="match status" value="1"/>
</dbReference>
<dbReference type="Proteomes" id="UP001174908">
    <property type="component" value="Unassembled WGS sequence"/>
</dbReference>
<keyword evidence="7" id="KW-0067">ATP-binding</keyword>
<keyword evidence="8" id="KW-0902">Two-component regulatory system</keyword>
<evidence type="ECO:0000256" key="1">
    <source>
        <dbReference type="ARBA" id="ARBA00000085"/>
    </source>
</evidence>
<dbReference type="InterPro" id="IPR036890">
    <property type="entry name" value="HATPase_C_sf"/>
</dbReference>
<evidence type="ECO:0000256" key="5">
    <source>
        <dbReference type="ARBA" id="ARBA00022741"/>
    </source>
</evidence>
<keyword evidence="6" id="KW-0418">Kinase</keyword>